<feature type="coiled-coil region" evidence="8">
    <location>
        <begin position="46"/>
        <end position="101"/>
    </location>
</feature>
<dbReference type="SMART" id="SM00324">
    <property type="entry name" value="RhoGAP"/>
    <property type="match status" value="1"/>
</dbReference>
<evidence type="ECO:0000256" key="7">
    <source>
        <dbReference type="ARBA" id="ARBA00022871"/>
    </source>
</evidence>
<dbReference type="GO" id="GO:0051256">
    <property type="term" value="P:mitotic spindle midzone assembly"/>
    <property type="evidence" value="ECO:0007669"/>
    <property type="project" value="TreeGrafter"/>
</dbReference>
<feature type="region of interest" description="Disordered" evidence="9">
    <location>
        <begin position="173"/>
        <end position="210"/>
    </location>
</feature>
<keyword evidence="3" id="KW-0479">Metal-binding</keyword>
<dbReference type="GO" id="GO:0005634">
    <property type="term" value="C:nucleus"/>
    <property type="evidence" value="ECO:0007669"/>
    <property type="project" value="TreeGrafter"/>
</dbReference>
<dbReference type="GO" id="GO:0000281">
    <property type="term" value="P:mitotic cytokinesis"/>
    <property type="evidence" value="ECO:0007669"/>
    <property type="project" value="TreeGrafter"/>
</dbReference>
<dbReference type="PROSITE" id="PS50238">
    <property type="entry name" value="RHOGAP"/>
    <property type="match status" value="1"/>
</dbReference>
<keyword evidence="8" id="KW-0175">Coiled coil</keyword>
<keyword evidence="5" id="KW-0221">Differentiation</keyword>
<dbReference type="AlphaFoldDB" id="K1Q4V9"/>
<dbReference type="Gene3D" id="1.10.555.10">
    <property type="entry name" value="Rho GTPase activation protein"/>
    <property type="match status" value="1"/>
</dbReference>
<dbReference type="Pfam" id="PF00130">
    <property type="entry name" value="C1_1"/>
    <property type="match status" value="1"/>
</dbReference>
<feature type="compositionally biased region" description="Basic and acidic residues" evidence="9">
    <location>
        <begin position="240"/>
        <end position="253"/>
    </location>
</feature>
<keyword evidence="1" id="KW-0343">GTPase activation</keyword>
<evidence type="ECO:0000256" key="9">
    <source>
        <dbReference type="SAM" id="MobiDB-lite"/>
    </source>
</evidence>
<reference evidence="10" key="1">
    <citation type="journal article" date="2012" name="Nature">
        <title>The oyster genome reveals stress adaptation and complexity of shell formation.</title>
        <authorList>
            <person name="Zhang G."/>
            <person name="Fang X."/>
            <person name="Guo X."/>
            <person name="Li L."/>
            <person name="Luo R."/>
            <person name="Xu F."/>
            <person name="Yang P."/>
            <person name="Zhang L."/>
            <person name="Wang X."/>
            <person name="Qi H."/>
            <person name="Xiong Z."/>
            <person name="Que H."/>
            <person name="Xie Y."/>
            <person name="Holland P.W."/>
            <person name="Paps J."/>
            <person name="Zhu Y."/>
            <person name="Wu F."/>
            <person name="Chen Y."/>
            <person name="Wang J."/>
            <person name="Peng C."/>
            <person name="Meng J."/>
            <person name="Yang L."/>
            <person name="Liu J."/>
            <person name="Wen B."/>
            <person name="Zhang N."/>
            <person name="Huang Z."/>
            <person name="Zhu Q."/>
            <person name="Feng Y."/>
            <person name="Mount A."/>
            <person name="Hedgecock D."/>
            <person name="Xu Z."/>
            <person name="Liu Y."/>
            <person name="Domazet-Loso T."/>
            <person name="Du Y."/>
            <person name="Sun X."/>
            <person name="Zhang S."/>
            <person name="Liu B."/>
            <person name="Cheng P."/>
            <person name="Jiang X."/>
            <person name="Li J."/>
            <person name="Fan D."/>
            <person name="Wang W."/>
            <person name="Fu W."/>
            <person name="Wang T."/>
            <person name="Wang B."/>
            <person name="Zhang J."/>
            <person name="Peng Z."/>
            <person name="Li Y."/>
            <person name="Li N."/>
            <person name="Wang J."/>
            <person name="Chen M."/>
            <person name="He Y."/>
            <person name="Tan F."/>
            <person name="Song X."/>
            <person name="Zheng Q."/>
            <person name="Huang R."/>
            <person name="Yang H."/>
            <person name="Du X."/>
            <person name="Chen L."/>
            <person name="Yang M."/>
            <person name="Gaffney P.M."/>
            <person name="Wang S."/>
            <person name="Luo L."/>
            <person name="She Z."/>
            <person name="Ming Y."/>
            <person name="Huang W."/>
            <person name="Zhang S."/>
            <person name="Huang B."/>
            <person name="Zhang Y."/>
            <person name="Qu T."/>
            <person name="Ni P."/>
            <person name="Miao G."/>
            <person name="Wang J."/>
            <person name="Wang Q."/>
            <person name="Steinberg C.E."/>
            <person name="Wang H."/>
            <person name="Li N."/>
            <person name="Qian L."/>
            <person name="Zhang G."/>
            <person name="Li Y."/>
            <person name="Yang H."/>
            <person name="Liu X."/>
            <person name="Wang J."/>
            <person name="Yin Y."/>
            <person name="Wang J."/>
        </authorList>
    </citation>
    <scope>NUCLEOTIDE SEQUENCE [LARGE SCALE GENOMIC DNA]</scope>
    <source>
        <strain evidence="10">05x7-T-G4-1.051#20</strain>
    </source>
</reference>
<dbReference type="GO" id="GO:0097149">
    <property type="term" value="C:centralspindlin complex"/>
    <property type="evidence" value="ECO:0007669"/>
    <property type="project" value="TreeGrafter"/>
</dbReference>
<dbReference type="GO" id="GO:0005096">
    <property type="term" value="F:GTPase activator activity"/>
    <property type="evidence" value="ECO:0007669"/>
    <property type="project" value="UniProtKB-KW"/>
</dbReference>
<evidence type="ECO:0000313" key="10">
    <source>
        <dbReference type="EMBL" id="EKC23945.1"/>
    </source>
</evidence>
<dbReference type="GO" id="GO:0030496">
    <property type="term" value="C:midbody"/>
    <property type="evidence" value="ECO:0007669"/>
    <property type="project" value="TreeGrafter"/>
</dbReference>
<dbReference type="CDD" id="cd04382">
    <property type="entry name" value="RhoGAP_MgcRacGAP"/>
    <property type="match status" value="1"/>
</dbReference>
<dbReference type="InParanoid" id="K1Q4V9"/>
<keyword evidence="4" id="KW-0863">Zinc-finger</keyword>
<dbReference type="GO" id="GO:0008270">
    <property type="term" value="F:zinc ion binding"/>
    <property type="evidence" value="ECO:0007669"/>
    <property type="project" value="UniProtKB-KW"/>
</dbReference>
<dbReference type="SUPFAM" id="SSF57889">
    <property type="entry name" value="Cysteine-rich domain"/>
    <property type="match status" value="1"/>
</dbReference>
<organism evidence="10">
    <name type="scientific">Magallana gigas</name>
    <name type="common">Pacific oyster</name>
    <name type="synonym">Crassostrea gigas</name>
    <dbReference type="NCBI Taxonomy" id="29159"/>
    <lineage>
        <taxon>Eukaryota</taxon>
        <taxon>Metazoa</taxon>
        <taxon>Spiralia</taxon>
        <taxon>Lophotrochozoa</taxon>
        <taxon>Mollusca</taxon>
        <taxon>Bivalvia</taxon>
        <taxon>Autobranchia</taxon>
        <taxon>Pteriomorphia</taxon>
        <taxon>Ostreida</taxon>
        <taxon>Ostreoidea</taxon>
        <taxon>Ostreidae</taxon>
        <taxon>Magallana</taxon>
    </lineage>
</organism>
<evidence type="ECO:0000256" key="5">
    <source>
        <dbReference type="ARBA" id="ARBA00022782"/>
    </source>
</evidence>
<name>K1Q4V9_MAGGI</name>
<evidence type="ECO:0000256" key="6">
    <source>
        <dbReference type="ARBA" id="ARBA00022833"/>
    </source>
</evidence>
<accession>K1Q4V9</accession>
<dbReference type="SUPFAM" id="SSF48350">
    <property type="entry name" value="GTPase activation domain, GAP"/>
    <property type="match status" value="1"/>
</dbReference>
<keyword evidence="2" id="KW-0217">Developmental protein</keyword>
<dbReference type="GO" id="GO:0032154">
    <property type="term" value="C:cleavage furrow"/>
    <property type="evidence" value="ECO:0007669"/>
    <property type="project" value="TreeGrafter"/>
</dbReference>
<evidence type="ECO:0000256" key="4">
    <source>
        <dbReference type="ARBA" id="ARBA00022771"/>
    </source>
</evidence>
<evidence type="ECO:0000256" key="2">
    <source>
        <dbReference type="ARBA" id="ARBA00022473"/>
    </source>
</evidence>
<evidence type="ECO:0000256" key="8">
    <source>
        <dbReference type="SAM" id="Coils"/>
    </source>
</evidence>
<dbReference type="PANTHER" id="PTHR46199">
    <property type="entry name" value="RAC GTPASE-ACTIVATING PROTEIN 1"/>
    <property type="match status" value="1"/>
</dbReference>
<dbReference type="PANTHER" id="PTHR46199:SF3">
    <property type="entry name" value="RAC GTPASE-ACTIVATING PROTEIN 1"/>
    <property type="match status" value="1"/>
</dbReference>
<keyword evidence="6" id="KW-0862">Zinc</keyword>
<dbReference type="SMART" id="SM00109">
    <property type="entry name" value="C1"/>
    <property type="match status" value="1"/>
</dbReference>
<dbReference type="PROSITE" id="PS00479">
    <property type="entry name" value="ZF_DAG_PE_1"/>
    <property type="match status" value="1"/>
</dbReference>
<keyword evidence="7" id="KW-0744">Spermatogenesis</keyword>
<proteinExistence type="predicted"/>
<dbReference type="FunFam" id="3.30.60.20:FF:000033">
    <property type="entry name" value="Rac GTPase-activating protein 1"/>
    <property type="match status" value="1"/>
</dbReference>
<feature type="compositionally biased region" description="Polar residues" evidence="9">
    <location>
        <begin position="615"/>
        <end position="632"/>
    </location>
</feature>
<feature type="region of interest" description="Disordered" evidence="9">
    <location>
        <begin position="595"/>
        <end position="656"/>
    </location>
</feature>
<dbReference type="GO" id="GO:0007266">
    <property type="term" value="P:Rho protein signal transduction"/>
    <property type="evidence" value="ECO:0007669"/>
    <property type="project" value="TreeGrafter"/>
</dbReference>
<dbReference type="GO" id="GO:0051233">
    <property type="term" value="C:spindle midzone"/>
    <property type="evidence" value="ECO:0007669"/>
    <property type="project" value="TreeGrafter"/>
</dbReference>
<dbReference type="CDD" id="cd20821">
    <property type="entry name" value="C1_MgcRacGAP"/>
    <property type="match status" value="1"/>
</dbReference>
<evidence type="ECO:0000256" key="1">
    <source>
        <dbReference type="ARBA" id="ARBA00022468"/>
    </source>
</evidence>
<sequence>MPKMEGKLSLLASYDDIMRKSRVLKAGDEAEFRRFVQNQEQCRIKWHSLEVEVDALQERIRRLEAENSGLNLKLKHARGQIEEELEKRQFLEHERDEQERQIGLIRELLNDRNGRNTLNEQERERLFMLSTTHRSHLEGSPSKRLRTINESAHSMLSDDEYDKTEDDLHTTYLRNGRKIKRPSAPPMEEELPKKRKSGDERDNSIITTTTVTIGADGAPVAAETEVKTVKTLNKSFSEPALDKHMPAPCRDADSEPESEDSYYGTPRNNNNKRRKSRGILKTTPSETPVLRKAHSASKGLNRVHVFMSKTVIKPENCVPCGKRIRFGKLAMKCKDCRSTCHPDCKDNLPLPCIPLAPGTPGGNKLVGGVMSDFAPLERPMIPAIVVHCVNEVEARGLNEVGIYRVPGADSQVKELKKEFMKGKGVPNLSHIDDIHVVCGCLKDFLRGLKEPLVTFGLWRDFVGAAENRDRALGLSEMYQAIRNKQLPHPLTLHPFTATPTSPYLYPTAHTTVAFLTLHLHGVGDIPDCKMPLTNLAKVFGPTIIGYSVADPEPLQMINETKYQAMVMEKMFEIPVDYWESYLNVDEENIYPNQYNTPQTPDGAMPHSRLGPLHTPGSQDFRSKTWGKSSFTPNKGKKGRLLPPLVPMPRSVSESKI</sequence>
<dbReference type="InterPro" id="IPR000198">
    <property type="entry name" value="RhoGAP_dom"/>
</dbReference>
<dbReference type="GO" id="GO:0030154">
    <property type="term" value="P:cell differentiation"/>
    <property type="evidence" value="ECO:0007669"/>
    <property type="project" value="UniProtKB-KW"/>
</dbReference>
<dbReference type="EMBL" id="JH817678">
    <property type="protein sequence ID" value="EKC23945.1"/>
    <property type="molecule type" value="Genomic_DNA"/>
</dbReference>
<dbReference type="InterPro" id="IPR002219">
    <property type="entry name" value="PKC_DAG/PE"/>
</dbReference>
<protein>
    <submittedName>
        <fullName evidence="10">Rac GTPase-activating protein 1</fullName>
    </submittedName>
</protein>
<dbReference type="HOGENOM" id="CLU_026187_1_0_1"/>
<dbReference type="Pfam" id="PF00620">
    <property type="entry name" value="RhoGAP"/>
    <property type="match status" value="1"/>
</dbReference>
<gene>
    <name evidence="10" type="ORF">CGI_10012000</name>
</gene>
<dbReference type="FunCoup" id="K1Q4V9">
    <property type="interactions" value="683"/>
</dbReference>
<dbReference type="Gene3D" id="3.30.60.20">
    <property type="match status" value="1"/>
</dbReference>
<dbReference type="InterPro" id="IPR046349">
    <property type="entry name" value="C1-like_sf"/>
</dbReference>
<feature type="region of interest" description="Disordered" evidence="9">
    <location>
        <begin position="237"/>
        <end position="294"/>
    </location>
</feature>
<dbReference type="InterPro" id="IPR008936">
    <property type="entry name" value="Rho_GTPase_activation_prot"/>
</dbReference>
<dbReference type="PROSITE" id="PS50081">
    <property type="entry name" value="ZF_DAG_PE_2"/>
    <property type="match status" value="1"/>
</dbReference>
<evidence type="ECO:0000256" key="3">
    <source>
        <dbReference type="ARBA" id="ARBA00022723"/>
    </source>
</evidence>
<dbReference type="GO" id="GO:0007283">
    <property type="term" value="P:spermatogenesis"/>
    <property type="evidence" value="ECO:0007669"/>
    <property type="project" value="UniProtKB-KW"/>
</dbReference>